<proteinExistence type="inferred from homology"/>
<evidence type="ECO:0000256" key="9">
    <source>
        <dbReference type="ARBA" id="ARBA00022737"/>
    </source>
</evidence>
<dbReference type="FunCoup" id="A0A5F8HLD2">
    <property type="interactions" value="330"/>
</dbReference>
<dbReference type="SMART" id="SM00369">
    <property type="entry name" value="LRR_TYP"/>
    <property type="match status" value="5"/>
</dbReference>
<evidence type="ECO:0000256" key="20">
    <source>
        <dbReference type="ARBA" id="ARBA00039857"/>
    </source>
</evidence>
<dbReference type="GO" id="GO:0009986">
    <property type="term" value="C:cell surface"/>
    <property type="evidence" value="ECO:0007669"/>
    <property type="project" value="Ensembl"/>
</dbReference>
<dbReference type="Proteomes" id="UP000002280">
    <property type="component" value="Chromosome 1"/>
</dbReference>
<evidence type="ECO:0000259" key="23">
    <source>
        <dbReference type="Pfam" id="PF12534"/>
    </source>
</evidence>
<comment type="catalytic activity">
    <reaction evidence="18">
        <text>chloride(in) = chloride(out)</text>
        <dbReference type="Rhea" id="RHEA:29823"/>
        <dbReference type="ChEBI" id="CHEBI:17996"/>
    </reaction>
</comment>
<gene>
    <name evidence="24" type="primary">LRRC8A</name>
</gene>
<dbReference type="InterPro" id="IPR001611">
    <property type="entry name" value="Leu-rich_rpt"/>
</dbReference>
<dbReference type="PROSITE" id="PS51450">
    <property type="entry name" value="LRR"/>
    <property type="match status" value="3"/>
</dbReference>
<keyword evidence="12" id="KW-0406">Ion transport</keyword>
<reference evidence="24" key="3">
    <citation type="submission" date="2025-09" db="UniProtKB">
        <authorList>
            <consortium name="Ensembl"/>
        </authorList>
    </citation>
    <scope>IDENTIFICATION</scope>
</reference>
<evidence type="ECO:0000256" key="21">
    <source>
        <dbReference type="ARBA" id="ARBA00045487"/>
    </source>
</evidence>
<keyword evidence="8" id="KW-0479">Metal-binding</keyword>
<dbReference type="PANTHER" id="PTHR20883:SF15">
    <property type="entry name" value="PHYTANOYL-COA DIOXYGENASE DOMAIN-CONTAINING PROTEIN 1"/>
    <property type="match status" value="1"/>
</dbReference>
<feature type="domain" description="LRRC8 pannexin-like TM region" evidence="23">
    <location>
        <begin position="1"/>
        <end position="340"/>
    </location>
</feature>
<keyword evidence="5" id="KW-1003">Cell membrane</keyword>
<dbReference type="Gene3D" id="3.80.10.10">
    <property type="entry name" value="Ribonuclease Inhibitor"/>
    <property type="match status" value="2"/>
</dbReference>
<dbReference type="Ensembl" id="ENSMODT00000068220.1">
    <property type="protein sequence ID" value="ENSMODP00000060466.1"/>
    <property type="gene ID" value="ENSMODG00000006491.3"/>
</dbReference>
<evidence type="ECO:0000256" key="1">
    <source>
        <dbReference type="ARBA" id="ARBA00001962"/>
    </source>
</evidence>
<dbReference type="PANTHER" id="PTHR20883">
    <property type="entry name" value="PHYTANOYL-COA DIOXYGENASE DOMAIN CONTAINING 1"/>
    <property type="match status" value="1"/>
</dbReference>
<dbReference type="GO" id="GO:0034214">
    <property type="term" value="P:protein hexamerization"/>
    <property type="evidence" value="ECO:0007669"/>
    <property type="project" value="Ensembl"/>
</dbReference>
<comment type="subcellular location">
    <subcellularLocation>
        <location evidence="2">Cell membrane</location>
        <topology evidence="2">Multi-pass membrane protein</topology>
    </subcellularLocation>
</comment>
<evidence type="ECO:0000256" key="15">
    <source>
        <dbReference type="ARBA" id="ARBA00023303"/>
    </source>
</evidence>
<dbReference type="GO" id="GO:0005886">
    <property type="term" value="C:plasma membrane"/>
    <property type="evidence" value="ECO:0007669"/>
    <property type="project" value="UniProtKB-SubCell"/>
</dbReference>
<dbReference type="SMART" id="SM00365">
    <property type="entry name" value="LRR_SD22"/>
    <property type="match status" value="2"/>
</dbReference>
<dbReference type="GO" id="GO:0006884">
    <property type="term" value="P:cell volume homeostasis"/>
    <property type="evidence" value="ECO:0007669"/>
    <property type="project" value="Ensembl"/>
</dbReference>
<dbReference type="Pfam" id="PF13855">
    <property type="entry name" value="LRR_8"/>
    <property type="match status" value="1"/>
</dbReference>
<evidence type="ECO:0000256" key="10">
    <source>
        <dbReference type="ARBA" id="ARBA00022989"/>
    </source>
</evidence>
<dbReference type="AlphaFoldDB" id="A0A5F8HLD2"/>
<keyword evidence="14" id="KW-1015">Disulfide bond</keyword>
<evidence type="ECO:0000256" key="22">
    <source>
        <dbReference type="SAM" id="Phobius"/>
    </source>
</evidence>
<dbReference type="Gene3D" id="2.60.120.620">
    <property type="entry name" value="q2cbj1_9rhob like domain"/>
    <property type="match status" value="1"/>
</dbReference>
<dbReference type="GO" id="GO:1902476">
    <property type="term" value="P:chloride transmembrane transport"/>
    <property type="evidence" value="ECO:0007669"/>
    <property type="project" value="Ensembl"/>
</dbReference>
<comment type="cofactor">
    <cofactor evidence="1">
        <name>Fe cation</name>
        <dbReference type="ChEBI" id="CHEBI:24875"/>
    </cofactor>
</comment>
<evidence type="ECO:0000256" key="17">
    <source>
        <dbReference type="ARBA" id="ARBA00024158"/>
    </source>
</evidence>
<reference evidence="24" key="2">
    <citation type="submission" date="2025-08" db="UniProtKB">
        <authorList>
            <consortium name="Ensembl"/>
        </authorList>
    </citation>
    <scope>IDENTIFICATION</scope>
</reference>
<dbReference type="GO" id="GO:0001678">
    <property type="term" value="P:intracellular glucose homeostasis"/>
    <property type="evidence" value="ECO:0007669"/>
    <property type="project" value="Ensembl"/>
</dbReference>
<dbReference type="InterPro" id="IPR021040">
    <property type="entry name" value="LRRC8_Pannexin-like"/>
</dbReference>
<keyword evidence="11" id="KW-0408">Iron</keyword>
<evidence type="ECO:0000256" key="6">
    <source>
        <dbReference type="ARBA" id="ARBA00022614"/>
    </source>
</evidence>
<evidence type="ECO:0000256" key="8">
    <source>
        <dbReference type="ARBA" id="ARBA00022723"/>
    </source>
</evidence>
<keyword evidence="25" id="KW-1185">Reference proteome</keyword>
<feature type="transmembrane region" description="Helical" evidence="22">
    <location>
        <begin position="27"/>
        <end position="45"/>
    </location>
</feature>
<evidence type="ECO:0000256" key="12">
    <source>
        <dbReference type="ARBA" id="ARBA00023065"/>
    </source>
</evidence>
<dbReference type="GO" id="GO:0045663">
    <property type="term" value="P:positive regulation of myoblast differentiation"/>
    <property type="evidence" value="ECO:0007669"/>
    <property type="project" value="Ensembl"/>
</dbReference>
<comment type="similarity">
    <text evidence="3">Belongs to the LRRC8 family.</text>
</comment>
<evidence type="ECO:0000256" key="19">
    <source>
        <dbReference type="ARBA" id="ARBA00038356"/>
    </source>
</evidence>
<dbReference type="GO" id="GO:0005225">
    <property type="term" value="F:volume-sensitive anion channel activity"/>
    <property type="evidence" value="ECO:0007669"/>
    <property type="project" value="Ensembl"/>
</dbReference>
<evidence type="ECO:0000256" key="5">
    <source>
        <dbReference type="ARBA" id="ARBA00022475"/>
    </source>
</evidence>
<name>A0A5F8HLD2_MONDO</name>
<keyword evidence="6" id="KW-0433">Leucine-rich repeat</keyword>
<comment type="function">
    <text evidence="21">2-oxoglutarate(2OG)-dependent dioxygenase that catalyzes the conversion of 2-oxoglutarate to succinate and CO(2) in an iron-dependent manner. However, does not couple 2OG turnover to the hydroxylation of acyl-coenzyme A derivatives, implying that it is not directly involved in phytanoyl coenzyme-A metabolism. Does not show detectable activity towards fatty acid CoA thioesters.</text>
</comment>
<dbReference type="GO" id="GO:0034702">
    <property type="term" value="C:monoatomic ion channel complex"/>
    <property type="evidence" value="ECO:0007669"/>
    <property type="project" value="Ensembl"/>
</dbReference>
<dbReference type="Pfam" id="PF12534">
    <property type="entry name" value="Pannexin_like"/>
    <property type="match status" value="1"/>
</dbReference>
<dbReference type="GO" id="GO:0007283">
    <property type="term" value="P:spermatogenesis"/>
    <property type="evidence" value="ECO:0007669"/>
    <property type="project" value="Ensembl"/>
</dbReference>
<reference evidence="24 25" key="1">
    <citation type="journal article" date="2007" name="Nature">
        <title>Genome of the marsupial Monodelphis domestica reveals innovation in non-coding sequences.</title>
        <authorList>
            <person name="Mikkelsen T.S."/>
            <person name="Wakefield M.J."/>
            <person name="Aken B."/>
            <person name="Amemiya C.T."/>
            <person name="Chang J.L."/>
            <person name="Duke S."/>
            <person name="Garber M."/>
            <person name="Gentles A.J."/>
            <person name="Goodstadt L."/>
            <person name="Heger A."/>
            <person name="Jurka J."/>
            <person name="Kamal M."/>
            <person name="Mauceli E."/>
            <person name="Searle S.M."/>
            <person name="Sharpe T."/>
            <person name="Baker M.L."/>
            <person name="Batzer M.A."/>
            <person name="Benos P.V."/>
            <person name="Belov K."/>
            <person name="Clamp M."/>
            <person name="Cook A."/>
            <person name="Cuff J."/>
            <person name="Das R."/>
            <person name="Davidow L."/>
            <person name="Deakin J.E."/>
            <person name="Fazzari M.J."/>
            <person name="Glass J.L."/>
            <person name="Grabherr M."/>
            <person name="Greally J.M."/>
            <person name="Gu W."/>
            <person name="Hore T.A."/>
            <person name="Huttley G.A."/>
            <person name="Kleber M."/>
            <person name="Jirtle R.L."/>
            <person name="Koina E."/>
            <person name="Lee J.T."/>
            <person name="Mahony S."/>
            <person name="Marra M.A."/>
            <person name="Miller R.D."/>
            <person name="Nicholls R.D."/>
            <person name="Oda M."/>
            <person name="Papenfuss A.T."/>
            <person name="Parra Z.E."/>
            <person name="Pollock D.D."/>
            <person name="Ray D.A."/>
            <person name="Schein J.E."/>
            <person name="Speed T.P."/>
            <person name="Thompson K."/>
            <person name="VandeBerg J.L."/>
            <person name="Wade C.M."/>
            <person name="Walker J.A."/>
            <person name="Waters P.D."/>
            <person name="Webber C."/>
            <person name="Weidman J.R."/>
            <person name="Xie X."/>
            <person name="Zody M.C."/>
            <person name="Baldwin J."/>
            <person name="Abdouelleil A."/>
            <person name="Abdulkadir J."/>
            <person name="Abebe A."/>
            <person name="Abera B."/>
            <person name="Abreu J."/>
            <person name="Acer S.C."/>
            <person name="Aftuck L."/>
            <person name="Alexander A."/>
            <person name="An P."/>
            <person name="Anderson E."/>
            <person name="Anderson S."/>
            <person name="Arachi H."/>
            <person name="Azer M."/>
            <person name="Bachantsang P."/>
            <person name="Barry A."/>
            <person name="Bayul T."/>
            <person name="Berlin A."/>
            <person name="Bessette D."/>
            <person name="Bloom T."/>
            <person name="Bloom T."/>
            <person name="Boguslavskiy L."/>
            <person name="Bonnet C."/>
            <person name="Boukhgalter B."/>
            <person name="Bourzgui I."/>
            <person name="Brown A."/>
            <person name="Cahill P."/>
            <person name="Channer S."/>
            <person name="Cheshatsang Y."/>
            <person name="Chuda L."/>
            <person name="Citroen M."/>
            <person name="Collymore A."/>
            <person name="Cooke P."/>
            <person name="Costello M."/>
            <person name="D'Aco K."/>
            <person name="Daza R."/>
            <person name="De Haan G."/>
            <person name="DeGray S."/>
            <person name="DeMaso C."/>
            <person name="Dhargay N."/>
            <person name="Dooley K."/>
            <person name="Dooley E."/>
            <person name="Doricent M."/>
            <person name="Dorje P."/>
            <person name="Dorjee K."/>
            <person name="Dupes A."/>
            <person name="Elong R."/>
            <person name="Falk J."/>
            <person name="Farina A."/>
            <person name="Faro S."/>
            <person name="Ferguson D."/>
            <person name="Fisher S."/>
            <person name="Foley C.D."/>
            <person name="Franke A."/>
            <person name="Friedrich D."/>
            <person name="Gadbois L."/>
            <person name="Gearin G."/>
            <person name="Gearin C.R."/>
            <person name="Giannoukos G."/>
            <person name="Goode T."/>
            <person name="Graham J."/>
            <person name="Grandbois E."/>
            <person name="Grewal S."/>
            <person name="Gyaltsen K."/>
            <person name="Hafez N."/>
            <person name="Hagos B."/>
            <person name="Hall J."/>
            <person name="Henson C."/>
            <person name="Hollinger A."/>
            <person name="Honan T."/>
            <person name="Huard M.D."/>
            <person name="Hughes L."/>
            <person name="Hurhula B."/>
            <person name="Husby M.E."/>
            <person name="Kamat A."/>
            <person name="Kanga B."/>
            <person name="Kashin S."/>
            <person name="Khazanovich D."/>
            <person name="Kisner P."/>
            <person name="Lance K."/>
            <person name="Lara M."/>
            <person name="Lee W."/>
            <person name="Lennon N."/>
            <person name="Letendre F."/>
            <person name="LeVine R."/>
            <person name="Lipovsky A."/>
            <person name="Liu X."/>
            <person name="Liu J."/>
            <person name="Liu S."/>
            <person name="Lokyitsang T."/>
            <person name="Lokyitsang Y."/>
            <person name="Lubonja R."/>
            <person name="Lui A."/>
            <person name="MacDonald P."/>
            <person name="Magnisalis V."/>
            <person name="Maru K."/>
            <person name="Matthews C."/>
            <person name="McCusker W."/>
            <person name="McDonough S."/>
            <person name="Mehta T."/>
            <person name="Meldrim J."/>
            <person name="Meneus L."/>
            <person name="Mihai O."/>
            <person name="Mihalev A."/>
            <person name="Mihova T."/>
            <person name="Mittelman R."/>
            <person name="Mlenga V."/>
            <person name="Montmayeur A."/>
            <person name="Mulrain L."/>
            <person name="Navidi A."/>
            <person name="Naylor J."/>
            <person name="Negash T."/>
            <person name="Nguyen T."/>
            <person name="Nguyen N."/>
            <person name="Nicol R."/>
            <person name="Norbu C."/>
            <person name="Norbu N."/>
            <person name="Novod N."/>
            <person name="O'Neill B."/>
            <person name="Osman S."/>
            <person name="Markiewicz E."/>
            <person name="Oyono O.L."/>
            <person name="Patti C."/>
            <person name="Phunkhang P."/>
            <person name="Pierre F."/>
            <person name="Priest M."/>
            <person name="Raghuraman S."/>
            <person name="Rege F."/>
            <person name="Reyes R."/>
            <person name="Rise C."/>
            <person name="Rogov P."/>
            <person name="Ross K."/>
            <person name="Ryan E."/>
            <person name="Settipalli S."/>
            <person name="Shea T."/>
            <person name="Sherpa N."/>
            <person name="Shi L."/>
            <person name="Shih D."/>
            <person name="Sparrow T."/>
            <person name="Spaulding J."/>
            <person name="Stalker J."/>
            <person name="Stange-Thomann N."/>
            <person name="Stavropoulos S."/>
            <person name="Stone C."/>
            <person name="Strader C."/>
            <person name="Tesfaye S."/>
            <person name="Thomson T."/>
            <person name="Thoulutsang Y."/>
            <person name="Thoulutsang D."/>
            <person name="Topham K."/>
            <person name="Topping I."/>
            <person name="Tsamla T."/>
            <person name="Vassiliev H."/>
            <person name="Vo A."/>
            <person name="Wangchuk T."/>
            <person name="Wangdi T."/>
            <person name="Weiand M."/>
            <person name="Wilkinson J."/>
            <person name="Wilson A."/>
            <person name="Yadav S."/>
            <person name="Young G."/>
            <person name="Yu Q."/>
            <person name="Zembek L."/>
            <person name="Zhong D."/>
            <person name="Zimmer A."/>
            <person name="Zwirko Z."/>
            <person name="Jaffe D.B."/>
            <person name="Alvarez P."/>
            <person name="Brockman W."/>
            <person name="Butler J."/>
            <person name="Chin C."/>
            <person name="Gnerre S."/>
            <person name="MacCallum I."/>
            <person name="Graves J.A."/>
            <person name="Ponting C.P."/>
            <person name="Breen M."/>
            <person name="Samollow P.B."/>
            <person name="Lander E.S."/>
            <person name="Lindblad-Toh K."/>
        </authorList>
    </citation>
    <scope>NUCLEOTIDE SEQUENCE [LARGE SCALE GENOMIC DNA]</scope>
</reference>
<evidence type="ECO:0000256" key="18">
    <source>
        <dbReference type="ARBA" id="ARBA00024167"/>
    </source>
</evidence>
<evidence type="ECO:0000256" key="11">
    <source>
        <dbReference type="ARBA" id="ARBA00023004"/>
    </source>
</evidence>
<dbReference type="SUPFAM" id="SSF51197">
    <property type="entry name" value="Clavaminate synthase-like"/>
    <property type="match status" value="1"/>
</dbReference>
<dbReference type="InterPro" id="IPR008775">
    <property type="entry name" value="Phytyl_CoA_dOase-like"/>
</dbReference>
<keyword evidence="13 22" id="KW-0472">Membrane</keyword>
<dbReference type="GO" id="GO:0046872">
    <property type="term" value="F:metal ion binding"/>
    <property type="evidence" value="ECO:0007669"/>
    <property type="project" value="UniProtKB-KW"/>
</dbReference>
<evidence type="ECO:0000313" key="24">
    <source>
        <dbReference type="Ensembl" id="ENSMODP00000060466.1"/>
    </source>
</evidence>
<dbReference type="GeneTree" id="ENSGT00940000154043"/>
<protein>
    <recommendedName>
        <fullName evidence="20">Phytanoyl-CoA dioxygenase domain-containing protein 1</fullName>
    </recommendedName>
</protein>
<feature type="transmembrane region" description="Helical" evidence="22">
    <location>
        <begin position="322"/>
        <end position="344"/>
    </location>
</feature>
<dbReference type="GO" id="GO:0140360">
    <property type="term" value="F:cyclic-GMP-AMP transmembrane transporter activity"/>
    <property type="evidence" value="ECO:0007669"/>
    <property type="project" value="Ensembl"/>
</dbReference>
<evidence type="ECO:0000256" key="16">
    <source>
        <dbReference type="ARBA" id="ARBA00024145"/>
    </source>
</evidence>
<dbReference type="GO" id="GO:0042802">
    <property type="term" value="F:identical protein binding"/>
    <property type="evidence" value="ECO:0007669"/>
    <property type="project" value="Ensembl"/>
</dbReference>
<organism evidence="24 25">
    <name type="scientific">Monodelphis domestica</name>
    <name type="common">Gray short-tailed opossum</name>
    <dbReference type="NCBI Taxonomy" id="13616"/>
    <lineage>
        <taxon>Eukaryota</taxon>
        <taxon>Metazoa</taxon>
        <taxon>Chordata</taxon>
        <taxon>Craniata</taxon>
        <taxon>Vertebrata</taxon>
        <taxon>Euteleostomi</taxon>
        <taxon>Mammalia</taxon>
        <taxon>Metatheria</taxon>
        <taxon>Didelphimorphia</taxon>
        <taxon>Didelphidae</taxon>
        <taxon>Monodelphis</taxon>
    </lineage>
</organism>
<dbReference type="GO" id="GO:0006970">
    <property type="term" value="P:response to osmotic stress"/>
    <property type="evidence" value="ECO:0007669"/>
    <property type="project" value="Ensembl"/>
</dbReference>
<dbReference type="Pfam" id="PF05721">
    <property type="entry name" value="PhyH"/>
    <property type="match status" value="1"/>
</dbReference>
<dbReference type="InterPro" id="IPR003591">
    <property type="entry name" value="Leu-rich_rpt_typical-subtyp"/>
</dbReference>
<evidence type="ECO:0000256" key="3">
    <source>
        <dbReference type="ARBA" id="ARBA00010471"/>
    </source>
</evidence>
<comment type="catalytic activity">
    <reaction evidence="16">
        <text>iodide(out) = iodide(in)</text>
        <dbReference type="Rhea" id="RHEA:66324"/>
        <dbReference type="ChEBI" id="CHEBI:16382"/>
    </reaction>
</comment>
<sequence length="999" mass="115768">MIPVTELRYFADTQPAYRILKPWWDVFTDYISIVMLMIAVFGGTLQVTQDKMICLPCKWVTKDSCNDSFQGWSTPAPDTTYYNSTILPSPDPGPKGIKYDLDRHQYNYVDAVCYENRLHWFAKYFPYLVLLHTLIFLACSNFWFKFPRTSSKLEHFVSILLKCFDSPWTTRALSETVVEESDPKPTFNKMNGSMDKKSSTVSEDVEATVPMLQRSKSRIEQGIVDRSETGVLDKKEGEQAKALFEKVKKFRTHVEEGDIVYRLYMRQTIIKVIKFILIISYTVYYVNNIKFDVDCTVDIQSLTGYRTYRCAHPLATLFKILASFYISLVIFYGLICMYTLWWMLGRSLKKYSFESIREESSYSDIPDVKNDFAFMLHLIDQYDPLYSKRFAVFLSEVSENKLRQLNLNNEWTLEKLRQRITKNSQDKLELHLFMLSGIPDTVFDLIELEVLKLELIPDVTIPPSIAQLTSLKELWLYHTAAKIEAPALAFLRENLKALHIKFTDIKEIPLWIYSLKTLEELHLTGNLNAENNRYIVIDGLRELKRLKVLRLKSNLTKLPQVVTDVGVHLQKLSINNEGTKLIVLNSLKKMVNLTELELIRCDLERIPHSIFSLHNLQEIDLKDNNLKTIEEIISFQHLHRLTCLKLWYNQIAYIPIQIGNLTNLERLYLNRNKIEKIPTQLFYCRKLRYLDLSHNNLTFIPADIGLLQNLQNLAVTANRFQEDGFLVLEGIFSPKECDMMREQIQKIVAEMEVPSHCRTEFSTQQEEQLRVQGNTDYFLTSGDKIRFFFEKGVFDKEGNFLIPPENSINKIGHALHAHDPVFKCITHSPQVQELIKSLGLEVPVVVQSMYIFKQPHFGGEVTPHQDATFLHTKPLGRVLGIWIAIEDATLENGCLWFIPGSHTDGISRRMVRVQVGSVGCTNFIGSEQVYEDSRFIPTPIHKGGLILIHGEVVHKSELNHSTHSRHAYTFHLMESKGTHWSQDNWLQPTPELPFPLLYT</sequence>
<dbReference type="FunFam" id="3.80.10.10:FF:000294">
    <property type="entry name" value="Leucine-rich repeat-containing 8 VRAC subunit B"/>
    <property type="match status" value="1"/>
</dbReference>
<keyword evidence="15" id="KW-0407">Ion channel</keyword>
<accession>A0A5F8HLD2</accession>
<evidence type="ECO:0000256" key="2">
    <source>
        <dbReference type="ARBA" id="ARBA00004651"/>
    </source>
</evidence>
<dbReference type="InterPro" id="IPR032675">
    <property type="entry name" value="LRR_dom_sf"/>
</dbReference>
<dbReference type="InParanoid" id="A0A5F8HLD2"/>
<dbReference type="GO" id="GO:0140361">
    <property type="term" value="P:cyclic-GMP-AMP transmembrane import across plasma membrane"/>
    <property type="evidence" value="ECO:0007669"/>
    <property type="project" value="Ensembl"/>
</dbReference>
<dbReference type="STRING" id="13616.ENSMODP00000060466"/>
<keyword evidence="10 22" id="KW-1133">Transmembrane helix</keyword>
<keyword evidence="4" id="KW-0813">Transport</keyword>
<evidence type="ECO:0000256" key="14">
    <source>
        <dbReference type="ARBA" id="ARBA00023157"/>
    </source>
</evidence>
<feature type="transmembrane region" description="Helical" evidence="22">
    <location>
        <begin position="268"/>
        <end position="286"/>
    </location>
</feature>
<comment type="similarity">
    <text evidence="19">Belongs to the PhyH family. PHYHD1 subfamily.</text>
</comment>
<evidence type="ECO:0000256" key="4">
    <source>
        <dbReference type="ARBA" id="ARBA00022448"/>
    </source>
</evidence>
<dbReference type="FunFam" id="3.80.10.10:FF:000871">
    <property type="entry name" value="volume-regulated anion channel subunit LRRC8A"/>
    <property type="match status" value="1"/>
</dbReference>
<evidence type="ECO:0000256" key="13">
    <source>
        <dbReference type="ARBA" id="ARBA00023136"/>
    </source>
</evidence>
<keyword evidence="9" id="KW-0677">Repeat</keyword>
<comment type="catalytic activity">
    <reaction evidence="17">
        <text>taurine(out) = taurine(in)</text>
        <dbReference type="Rhea" id="RHEA:66328"/>
        <dbReference type="ChEBI" id="CHEBI:507393"/>
    </reaction>
</comment>
<dbReference type="GO" id="GO:0032024">
    <property type="term" value="P:positive regulation of insulin secretion"/>
    <property type="evidence" value="ECO:0007669"/>
    <property type="project" value="Ensembl"/>
</dbReference>
<feature type="transmembrane region" description="Helical" evidence="22">
    <location>
        <begin position="124"/>
        <end position="144"/>
    </location>
</feature>
<dbReference type="GO" id="GO:0002329">
    <property type="term" value="P:pre-B cell differentiation"/>
    <property type="evidence" value="ECO:0007669"/>
    <property type="project" value="Ensembl"/>
</dbReference>
<keyword evidence="7 22" id="KW-0812">Transmembrane</keyword>
<dbReference type="GO" id="GO:0005765">
    <property type="term" value="C:lysosomal membrane"/>
    <property type="evidence" value="ECO:0007669"/>
    <property type="project" value="Ensembl"/>
</dbReference>
<dbReference type="Bgee" id="ENSMODG00000006491">
    <property type="expression patterns" value="Expressed in adult mammalian kidney and 17 other cell types or tissues"/>
</dbReference>
<evidence type="ECO:0000313" key="25">
    <source>
        <dbReference type="Proteomes" id="UP000002280"/>
    </source>
</evidence>
<dbReference type="SUPFAM" id="SSF52058">
    <property type="entry name" value="L domain-like"/>
    <property type="match status" value="1"/>
</dbReference>
<evidence type="ECO:0000256" key="7">
    <source>
        <dbReference type="ARBA" id="ARBA00022692"/>
    </source>
</evidence>